<dbReference type="AlphaFoldDB" id="A0A0M6XNK6"/>
<keyword evidence="2" id="KW-0479">Metal-binding</keyword>
<proteinExistence type="inferred from homology"/>
<dbReference type="Gene3D" id="3.30.540.10">
    <property type="entry name" value="Fructose-1,6-Bisphosphatase, subunit A, domain 1"/>
    <property type="match status" value="1"/>
</dbReference>
<gene>
    <name evidence="3" type="primary">suhB_2</name>
    <name evidence="3" type="ORF">JAN5088_00454</name>
</gene>
<dbReference type="GO" id="GO:0008934">
    <property type="term" value="F:inositol monophosphate 1-phosphatase activity"/>
    <property type="evidence" value="ECO:0007669"/>
    <property type="project" value="TreeGrafter"/>
</dbReference>
<organism evidence="3 4">
    <name type="scientific">Jannaschia rubra</name>
    <dbReference type="NCBI Taxonomy" id="282197"/>
    <lineage>
        <taxon>Bacteria</taxon>
        <taxon>Pseudomonadati</taxon>
        <taxon>Pseudomonadota</taxon>
        <taxon>Alphaproteobacteria</taxon>
        <taxon>Rhodobacterales</taxon>
        <taxon>Roseobacteraceae</taxon>
        <taxon>Jannaschia</taxon>
    </lineage>
</organism>
<comment type="similarity">
    <text evidence="1">Belongs to the inositol monophosphatase superfamily.</text>
</comment>
<feature type="binding site" evidence="2">
    <location>
        <position position="88"/>
    </location>
    <ligand>
        <name>Mg(2+)</name>
        <dbReference type="ChEBI" id="CHEBI:18420"/>
        <label>1</label>
        <note>catalytic</note>
    </ligand>
</feature>
<accession>A0A0M6XNK6</accession>
<dbReference type="InterPro" id="IPR000760">
    <property type="entry name" value="Inositol_monophosphatase-like"/>
</dbReference>
<feature type="binding site" evidence="2">
    <location>
        <position position="70"/>
    </location>
    <ligand>
        <name>Mg(2+)</name>
        <dbReference type="ChEBI" id="CHEBI:18420"/>
        <label>1</label>
        <note>catalytic</note>
    </ligand>
</feature>
<dbReference type="PRINTS" id="PR00377">
    <property type="entry name" value="IMPHPHTASES"/>
</dbReference>
<keyword evidence="2" id="KW-0460">Magnesium</keyword>
<dbReference type="EMBL" id="CXPG01000011">
    <property type="protein sequence ID" value="CTQ31695.1"/>
    <property type="molecule type" value="Genomic_DNA"/>
</dbReference>
<dbReference type="EC" id="3.1.3.25" evidence="3"/>
<dbReference type="PANTHER" id="PTHR20854:SF4">
    <property type="entry name" value="INOSITOL-1-MONOPHOSPHATASE-RELATED"/>
    <property type="match status" value="1"/>
</dbReference>
<feature type="binding site" evidence="2">
    <location>
        <position position="86"/>
    </location>
    <ligand>
        <name>Mg(2+)</name>
        <dbReference type="ChEBI" id="CHEBI:18420"/>
        <label>1</label>
        <note>catalytic</note>
    </ligand>
</feature>
<keyword evidence="3" id="KW-0378">Hydrolase</keyword>
<evidence type="ECO:0000256" key="2">
    <source>
        <dbReference type="PIRSR" id="PIRSR600760-2"/>
    </source>
</evidence>
<feature type="binding site" evidence="2">
    <location>
        <position position="89"/>
    </location>
    <ligand>
        <name>Mg(2+)</name>
        <dbReference type="ChEBI" id="CHEBI:18420"/>
        <label>1</label>
        <note>catalytic</note>
    </ligand>
</feature>
<dbReference type="STRING" id="282197.SAMN04488517_106170"/>
<evidence type="ECO:0000313" key="4">
    <source>
        <dbReference type="Proteomes" id="UP000048908"/>
    </source>
</evidence>
<dbReference type="GO" id="GO:0006020">
    <property type="term" value="P:inositol metabolic process"/>
    <property type="evidence" value="ECO:0007669"/>
    <property type="project" value="TreeGrafter"/>
</dbReference>
<name>A0A0M6XNK6_9RHOB</name>
<dbReference type="PANTHER" id="PTHR20854">
    <property type="entry name" value="INOSITOL MONOPHOSPHATASE"/>
    <property type="match status" value="1"/>
</dbReference>
<evidence type="ECO:0000256" key="1">
    <source>
        <dbReference type="ARBA" id="ARBA00009759"/>
    </source>
</evidence>
<dbReference type="OrthoDB" id="9785695at2"/>
<protein>
    <submittedName>
        <fullName evidence="3">Inositol-1-monophosphatase</fullName>
        <ecNumber evidence="3">3.1.3.25</ecNumber>
    </submittedName>
</protein>
<dbReference type="Proteomes" id="UP000048908">
    <property type="component" value="Unassembled WGS sequence"/>
</dbReference>
<dbReference type="Pfam" id="PF00459">
    <property type="entry name" value="Inositol_P"/>
    <property type="match status" value="1"/>
</dbReference>
<sequence length="244" mass="26602">MSLVDCLSEAEDIARRAGTLALHCLGRCGDFNIEAKLSRQDMVSEANREVETLIRKALARVFHADAQLGEEHGLRPGTSGLIWVIDPIDGTAPFLAGQPAWCISIGLLDAKGPVIGVIRAPIVNEMFVARRGHCATLNGKRIRIDAEALDLRSGLLDVDARDRAPSEKVGRMMADPMDAGASWVRYASGALMLAWFTVGRLLGYAEPRMSAWGCIAGYCLIDGRRGRPHPQVTDRPRPDPPRPR</sequence>
<comment type="cofactor">
    <cofactor evidence="2">
        <name>Mg(2+)</name>
        <dbReference type="ChEBI" id="CHEBI:18420"/>
    </cofactor>
</comment>
<keyword evidence="4" id="KW-1185">Reference proteome</keyword>
<evidence type="ECO:0000313" key="3">
    <source>
        <dbReference type="EMBL" id="CTQ31695.1"/>
    </source>
</evidence>
<dbReference type="GO" id="GO:0007165">
    <property type="term" value="P:signal transduction"/>
    <property type="evidence" value="ECO:0007669"/>
    <property type="project" value="TreeGrafter"/>
</dbReference>
<reference evidence="3 4" key="1">
    <citation type="submission" date="2015-07" db="EMBL/GenBank/DDBJ databases">
        <authorList>
            <person name="Noorani M."/>
        </authorList>
    </citation>
    <scope>NUCLEOTIDE SEQUENCE [LARGE SCALE GENOMIC DNA]</scope>
    <source>
        <strain evidence="3 4">CECT 5088</strain>
    </source>
</reference>
<dbReference type="SUPFAM" id="SSF56655">
    <property type="entry name" value="Carbohydrate phosphatase"/>
    <property type="match status" value="1"/>
</dbReference>
<dbReference type="GO" id="GO:0046872">
    <property type="term" value="F:metal ion binding"/>
    <property type="evidence" value="ECO:0007669"/>
    <property type="project" value="UniProtKB-KW"/>
</dbReference>
<dbReference type="RefSeq" id="WP_074962640.1">
    <property type="nucleotide sequence ID" value="NZ_CXPG01000011.1"/>
</dbReference>